<name>A0A0P1BRP0_9BASI</name>
<dbReference type="Proteomes" id="UP000054845">
    <property type="component" value="Unassembled WGS sequence"/>
</dbReference>
<evidence type="ECO:0000313" key="1">
    <source>
        <dbReference type="EMBL" id="CEH19351.1"/>
    </source>
</evidence>
<protein>
    <submittedName>
        <fullName evidence="1">Uncharacterized protein</fullName>
    </submittedName>
</protein>
<dbReference type="EMBL" id="CCYA01000389">
    <property type="protein sequence ID" value="CEH19351.1"/>
    <property type="molecule type" value="Genomic_DNA"/>
</dbReference>
<proteinExistence type="predicted"/>
<dbReference type="AlphaFoldDB" id="A0A0P1BRP0"/>
<accession>A0A0P1BRP0</accession>
<keyword evidence="2" id="KW-1185">Reference proteome</keyword>
<sequence>MVPAHLYRAPQEIVNQDIRHVGFPSERSRLHRDLTLWSINRDEADCLGSVYAQWSTSALVSRNALQHRHTL</sequence>
<organism evidence="1 2">
    <name type="scientific">Ceraceosorus bombacis</name>
    <dbReference type="NCBI Taxonomy" id="401625"/>
    <lineage>
        <taxon>Eukaryota</taxon>
        <taxon>Fungi</taxon>
        <taxon>Dikarya</taxon>
        <taxon>Basidiomycota</taxon>
        <taxon>Ustilaginomycotina</taxon>
        <taxon>Exobasidiomycetes</taxon>
        <taxon>Ceraceosorales</taxon>
        <taxon>Ceraceosoraceae</taxon>
        <taxon>Ceraceosorus</taxon>
    </lineage>
</organism>
<reference evidence="1 2" key="1">
    <citation type="submission" date="2014-09" db="EMBL/GenBank/DDBJ databases">
        <authorList>
            <person name="Magalhaes I.L.F."/>
            <person name="Oliveira U."/>
            <person name="Santos F.R."/>
            <person name="Vidigal T.H.D.A."/>
            <person name="Brescovit A.D."/>
            <person name="Santos A.J."/>
        </authorList>
    </citation>
    <scope>NUCLEOTIDE SEQUENCE [LARGE SCALE GENOMIC DNA]</scope>
</reference>
<evidence type="ECO:0000313" key="2">
    <source>
        <dbReference type="Proteomes" id="UP000054845"/>
    </source>
</evidence>